<accession>A0A428MGT2</accession>
<dbReference type="Proteomes" id="UP000269669">
    <property type="component" value="Unassembled WGS sequence"/>
</dbReference>
<sequence>MSSTWRSHFPHVTFSDTELNITQHRLSHQCDLESSNYDIHLAYGCGLTLCRVSVGHKESESLIEQIILQRFGGLSAIFWSNPFGHCNSYLIGSMYLKL</sequence>
<protein>
    <submittedName>
        <fullName evidence="1">Uncharacterized protein</fullName>
    </submittedName>
</protein>
<organism evidence="1 2">
    <name type="scientific">Edaphobacter aggregans</name>
    <dbReference type="NCBI Taxonomy" id="570835"/>
    <lineage>
        <taxon>Bacteria</taxon>
        <taxon>Pseudomonadati</taxon>
        <taxon>Acidobacteriota</taxon>
        <taxon>Terriglobia</taxon>
        <taxon>Terriglobales</taxon>
        <taxon>Acidobacteriaceae</taxon>
        <taxon>Edaphobacter</taxon>
    </lineage>
</organism>
<proteinExistence type="predicted"/>
<dbReference type="EMBL" id="RSDW01000001">
    <property type="protein sequence ID" value="RSL16126.1"/>
    <property type="molecule type" value="Genomic_DNA"/>
</dbReference>
<name>A0A428MGT2_9BACT</name>
<reference evidence="1 2" key="1">
    <citation type="submission" date="2018-12" db="EMBL/GenBank/DDBJ databases">
        <title>Sequencing of bacterial isolates from soil warming experiment in Harvard Forest, Massachusetts, USA.</title>
        <authorList>
            <person name="Deangelis K."/>
        </authorList>
    </citation>
    <scope>NUCLEOTIDE SEQUENCE [LARGE SCALE GENOMIC DNA]</scope>
    <source>
        <strain evidence="1 2">EB153</strain>
    </source>
</reference>
<dbReference type="AlphaFoldDB" id="A0A428MGT2"/>
<evidence type="ECO:0000313" key="1">
    <source>
        <dbReference type="EMBL" id="RSL16126.1"/>
    </source>
</evidence>
<comment type="caution">
    <text evidence="1">The sequence shown here is derived from an EMBL/GenBank/DDBJ whole genome shotgun (WGS) entry which is preliminary data.</text>
</comment>
<gene>
    <name evidence="1" type="ORF">EDE15_1635</name>
</gene>
<keyword evidence="2" id="KW-1185">Reference proteome</keyword>
<evidence type="ECO:0000313" key="2">
    <source>
        <dbReference type="Proteomes" id="UP000269669"/>
    </source>
</evidence>